<name>A0A371D734_9APHY</name>
<dbReference type="OrthoDB" id="623670at2759"/>
<dbReference type="PANTHER" id="PTHR31836">
    <property type="match status" value="1"/>
</dbReference>
<feature type="signal peptide" evidence="3">
    <location>
        <begin position="1"/>
        <end position="21"/>
    </location>
</feature>
<keyword evidence="1 3" id="KW-0732">Signal</keyword>
<sequence>MFSSLLSFALVSLALPYATVASSHGSANHRRHEAIAAAQHEVTDAVETVQTTTLHRRGQTYNNARLTYYDVGLGACGKTNVPSDFIVALNSGMYGGGYPGPNCFRPISITYNGKTVGATIMDECPGCPSDGGLDLSEGLFKALAPLDDGVIYASWHFTDEGDDEPAPTTHKTTEKPKPTTSWWQPPTTSLWQPETTSTTSTKKSSTTHSTSTSTSTTSTSTTSSTPSSTSTWSSTTSSTPSTTSTHSSTSTSSSAAATPTGQLEKLNQAFVGISELMVAGAMAA</sequence>
<evidence type="ECO:0000256" key="3">
    <source>
        <dbReference type="SAM" id="SignalP"/>
    </source>
</evidence>
<evidence type="ECO:0000256" key="1">
    <source>
        <dbReference type="ARBA" id="ARBA00022729"/>
    </source>
</evidence>
<dbReference type="AlphaFoldDB" id="A0A371D734"/>
<feature type="compositionally biased region" description="Low complexity" evidence="2">
    <location>
        <begin position="178"/>
        <end position="254"/>
    </location>
</feature>
<dbReference type="CDD" id="cd22191">
    <property type="entry name" value="DPBB_RlpA_EXP_N-like"/>
    <property type="match status" value="1"/>
</dbReference>
<keyword evidence="5" id="KW-1185">Reference proteome</keyword>
<proteinExistence type="predicted"/>
<dbReference type="PANTHER" id="PTHR31836:SF28">
    <property type="entry name" value="SRCR DOMAIN-CONTAINING PROTEIN-RELATED"/>
    <property type="match status" value="1"/>
</dbReference>
<dbReference type="Gene3D" id="2.40.40.10">
    <property type="entry name" value="RlpA-like domain"/>
    <property type="match status" value="1"/>
</dbReference>
<organism evidence="4 5">
    <name type="scientific">Lentinus brumalis</name>
    <dbReference type="NCBI Taxonomy" id="2498619"/>
    <lineage>
        <taxon>Eukaryota</taxon>
        <taxon>Fungi</taxon>
        <taxon>Dikarya</taxon>
        <taxon>Basidiomycota</taxon>
        <taxon>Agaricomycotina</taxon>
        <taxon>Agaricomycetes</taxon>
        <taxon>Polyporales</taxon>
        <taxon>Polyporaceae</taxon>
        <taxon>Lentinus</taxon>
    </lineage>
</organism>
<dbReference type="SUPFAM" id="SSF50685">
    <property type="entry name" value="Barwin-like endoglucanases"/>
    <property type="match status" value="1"/>
</dbReference>
<protein>
    <recommendedName>
        <fullName evidence="6">RlpA-like protein double-psi beta-barrel domain-containing protein</fullName>
    </recommendedName>
</protein>
<dbReference type="InterPro" id="IPR036908">
    <property type="entry name" value="RlpA-like_sf"/>
</dbReference>
<dbReference type="InterPro" id="IPR051477">
    <property type="entry name" value="Expansin_CellWall"/>
</dbReference>
<dbReference type="Proteomes" id="UP000256964">
    <property type="component" value="Unassembled WGS sequence"/>
</dbReference>
<accession>A0A371D734</accession>
<evidence type="ECO:0008006" key="6">
    <source>
        <dbReference type="Google" id="ProtNLM"/>
    </source>
</evidence>
<dbReference type="EMBL" id="KZ857412">
    <property type="protein sequence ID" value="RDX48320.1"/>
    <property type="molecule type" value="Genomic_DNA"/>
</dbReference>
<feature type="chain" id="PRO_5016695361" description="RlpA-like protein double-psi beta-barrel domain-containing protein" evidence="3">
    <location>
        <begin position="22"/>
        <end position="284"/>
    </location>
</feature>
<reference evidence="4 5" key="1">
    <citation type="journal article" date="2018" name="Biotechnol. Biofuels">
        <title>Integrative visual omics of the white-rot fungus Polyporus brumalis exposes the biotechnological potential of its oxidative enzymes for delignifying raw plant biomass.</title>
        <authorList>
            <person name="Miyauchi S."/>
            <person name="Rancon A."/>
            <person name="Drula E."/>
            <person name="Hage H."/>
            <person name="Chaduli D."/>
            <person name="Favel A."/>
            <person name="Grisel S."/>
            <person name="Henrissat B."/>
            <person name="Herpoel-Gimbert I."/>
            <person name="Ruiz-Duenas F.J."/>
            <person name="Chevret D."/>
            <person name="Hainaut M."/>
            <person name="Lin J."/>
            <person name="Wang M."/>
            <person name="Pangilinan J."/>
            <person name="Lipzen A."/>
            <person name="Lesage-Meessen L."/>
            <person name="Navarro D."/>
            <person name="Riley R."/>
            <person name="Grigoriev I.V."/>
            <person name="Zhou S."/>
            <person name="Raouche S."/>
            <person name="Rosso M.N."/>
        </authorList>
    </citation>
    <scope>NUCLEOTIDE SEQUENCE [LARGE SCALE GENOMIC DNA]</scope>
    <source>
        <strain evidence="4 5">BRFM 1820</strain>
    </source>
</reference>
<gene>
    <name evidence="4" type="ORF">OH76DRAFT_1521439</name>
</gene>
<feature type="region of interest" description="Disordered" evidence="2">
    <location>
        <begin position="158"/>
        <end position="260"/>
    </location>
</feature>
<evidence type="ECO:0000256" key="2">
    <source>
        <dbReference type="SAM" id="MobiDB-lite"/>
    </source>
</evidence>
<dbReference type="STRING" id="139420.A0A371D734"/>
<evidence type="ECO:0000313" key="4">
    <source>
        <dbReference type="EMBL" id="RDX48320.1"/>
    </source>
</evidence>
<evidence type="ECO:0000313" key="5">
    <source>
        <dbReference type="Proteomes" id="UP000256964"/>
    </source>
</evidence>